<dbReference type="AlphaFoldDB" id="A0AAD4KID4"/>
<evidence type="ECO:0000256" key="1">
    <source>
        <dbReference type="SAM" id="MobiDB-lite"/>
    </source>
</evidence>
<reference evidence="2" key="1">
    <citation type="submission" date="2021-12" db="EMBL/GenBank/DDBJ databases">
        <title>Convergent genome expansion in fungi linked to evolution of root-endophyte symbiosis.</title>
        <authorList>
            <consortium name="DOE Joint Genome Institute"/>
            <person name="Ke Y.-H."/>
            <person name="Bonito G."/>
            <person name="Liao H.-L."/>
            <person name="Looney B."/>
            <person name="Rojas-Flechas A."/>
            <person name="Nash J."/>
            <person name="Hameed K."/>
            <person name="Schadt C."/>
            <person name="Martin F."/>
            <person name="Crous P.W."/>
            <person name="Miettinen O."/>
            <person name="Magnuson J.K."/>
            <person name="Labbe J."/>
            <person name="Jacobson D."/>
            <person name="Doktycz M.J."/>
            <person name="Veneault-Fourrey C."/>
            <person name="Kuo A."/>
            <person name="Mondo S."/>
            <person name="Calhoun S."/>
            <person name="Riley R."/>
            <person name="Ohm R."/>
            <person name="LaButti K."/>
            <person name="Andreopoulos B."/>
            <person name="Pangilinan J."/>
            <person name="Nolan M."/>
            <person name="Tritt A."/>
            <person name="Clum A."/>
            <person name="Lipzen A."/>
            <person name="Daum C."/>
            <person name="Barry K."/>
            <person name="Grigoriev I.V."/>
            <person name="Vilgalys R."/>
        </authorList>
    </citation>
    <scope>NUCLEOTIDE SEQUENCE</scope>
    <source>
        <strain evidence="2">PMI_201</strain>
    </source>
</reference>
<feature type="region of interest" description="Disordered" evidence="1">
    <location>
        <begin position="118"/>
        <end position="147"/>
    </location>
</feature>
<proteinExistence type="predicted"/>
<gene>
    <name evidence="2" type="ORF">BGW36DRAFT_365670</name>
</gene>
<feature type="region of interest" description="Disordered" evidence="1">
    <location>
        <begin position="31"/>
        <end position="60"/>
    </location>
</feature>
<accession>A0AAD4KID4</accession>
<sequence>MAPGVDGPVALVNPYPDVASSGNQILRSISDESQHGQESNNPSHMVKVELPNDPQTPSSESLLDENVSLLLQLETLRQQRGTLEAQLQAAEEREAIRAAIAEEHRLISITQQRIQEADHRAASVRSEEIHESRRLKRKRSYSPSQDLDNDRLPRINFGFLRDGHNILTLKGFLEKIENFFEQYVDVYTNDRRKIRTATTAIDEGIRIHWESYVFSRRDWEPNWHDFTTFLRNRAADIRAMKKAIALLAHSRQSLNQPVVAFSATLETWQCHFPPQNSFEKKETLRVRVNKRLKKESEKPSWTAIEPESYPDFVLHLSKIEKYLKTGQLPQQG</sequence>
<name>A0AAD4KID4_9EURO</name>
<dbReference type="Proteomes" id="UP001201262">
    <property type="component" value="Unassembled WGS sequence"/>
</dbReference>
<dbReference type="GeneID" id="70244963"/>
<comment type="caution">
    <text evidence="2">The sequence shown here is derived from an EMBL/GenBank/DDBJ whole genome shotgun (WGS) entry which is preliminary data.</text>
</comment>
<protein>
    <submittedName>
        <fullName evidence="2">Uncharacterized protein</fullName>
    </submittedName>
</protein>
<evidence type="ECO:0000313" key="2">
    <source>
        <dbReference type="EMBL" id="KAH8689138.1"/>
    </source>
</evidence>
<organism evidence="2 3">
    <name type="scientific">Talaromyces proteolyticus</name>
    <dbReference type="NCBI Taxonomy" id="1131652"/>
    <lineage>
        <taxon>Eukaryota</taxon>
        <taxon>Fungi</taxon>
        <taxon>Dikarya</taxon>
        <taxon>Ascomycota</taxon>
        <taxon>Pezizomycotina</taxon>
        <taxon>Eurotiomycetes</taxon>
        <taxon>Eurotiomycetidae</taxon>
        <taxon>Eurotiales</taxon>
        <taxon>Trichocomaceae</taxon>
        <taxon>Talaromyces</taxon>
        <taxon>Talaromyces sect. Bacilispori</taxon>
    </lineage>
</organism>
<dbReference type="RefSeq" id="XP_046065564.1">
    <property type="nucleotide sequence ID" value="XM_046214676.1"/>
</dbReference>
<feature type="compositionally biased region" description="Basic and acidic residues" evidence="1">
    <location>
        <begin position="118"/>
        <end position="132"/>
    </location>
</feature>
<keyword evidence="3" id="KW-1185">Reference proteome</keyword>
<dbReference type="EMBL" id="JAJTJA010000016">
    <property type="protein sequence ID" value="KAH8689138.1"/>
    <property type="molecule type" value="Genomic_DNA"/>
</dbReference>
<evidence type="ECO:0000313" key="3">
    <source>
        <dbReference type="Proteomes" id="UP001201262"/>
    </source>
</evidence>